<sequence length="146" mass="17174">MDRNNLTVIKGGKDENSSPSLENRPIPKCKFCSQPMIAGEKDTYYCTCKNYLSYLRLLEQMQKLEETYKTNMATYQSIAQKLLQDSDYYKKVIALTRKRQEEEKEEKNNPKKPVKVINFAEINNNKNKIKAEDNDILGYYWFPPIN</sequence>
<organism evidence="2">
    <name type="scientific">Siphoviridae sp. ctLqe90</name>
    <dbReference type="NCBI Taxonomy" id="2825456"/>
    <lineage>
        <taxon>Viruses</taxon>
        <taxon>Duplodnaviria</taxon>
        <taxon>Heunggongvirae</taxon>
        <taxon>Uroviricota</taxon>
        <taxon>Caudoviricetes</taxon>
    </lineage>
</organism>
<proteinExistence type="predicted"/>
<evidence type="ECO:0000256" key="1">
    <source>
        <dbReference type="SAM" id="MobiDB-lite"/>
    </source>
</evidence>
<reference evidence="2" key="1">
    <citation type="journal article" date="2021" name="Proc. Natl. Acad. Sci. U.S.A.">
        <title>A Catalog of Tens of Thousands of Viruses from Human Metagenomes Reveals Hidden Associations with Chronic Diseases.</title>
        <authorList>
            <person name="Tisza M.J."/>
            <person name="Buck C.B."/>
        </authorList>
    </citation>
    <scope>NUCLEOTIDE SEQUENCE</scope>
    <source>
        <strain evidence="2">CtLqe90</strain>
    </source>
</reference>
<dbReference type="EMBL" id="BK015564">
    <property type="protein sequence ID" value="DAE13145.1"/>
    <property type="molecule type" value="Genomic_DNA"/>
</dbReference>
<accession>A0A8S5Q2T6</accession>
<protein>
    <submittedName>
        <fullName evidence="2">PhnA Zinc-Ribbon</fullName>
    </submittedName>
</protein>
<feature type="region of interest" description="Disordered" evidence="1">
    <location>
        <begin position="1"/>
        <end position="24"/>
    </location>
</feature>
<evidence type="ECO:0000313" key="2">
    <source>
        <dbReference type="EMBL" id="DAE13145.1"/>
    </source>
</evidence>
<name>A0A8S5Q2T6_9CAUD</name>